<feature type="binding site" evidence="18">
    <location>
        <position position="202"/>
    </location>
    <ligand>
        <name>a ubiquinone</name>
        <dbReference type="ChEBI" id="CHEBI:16389"/>
    </ligand>
</feature>
<evidence type="ECO:0000256" key="17">
    <source>
        <dbReference type="ARBA" id="ARBA00061233"/>
    </source>
</evidence>
<evidence type="ECO:0000256" key="20">
    <source>
        <dbReference type="RuleBase" id="RU362117"/>
    </source>
</evidence>
<keyword evidence="10" id="KW-0999">Mitochondrion inner membrane</keyword>
<evidence type="ECO:0000256" key="15">
    <source>
        <dbReference type="ARBA" id="ARBA00023128"/>
    </source>
</evidence>
<evidence type="ECO:0000256" key="19">
    <source>
        <dbReference type="PIRSR" id="PIRSR038885-2"/>
    </source>
</evidence>
<comment type="function">
    <text evidence="1 20">Component of the ubiquinol-cytochrome c reductase complex (complex III or cytochrome b-c1 complex) that is part of the mitochondrial respiratory chain. The b-c1 complex mediates electron transfer from ubiquinol to cytochrome c. Contributes to the generation of a proton gradient across the mitochondrial membrane that is then used for ATP synthesis.</text>
</comment>
<evidence type="ECO:0000256" key="7">
    <source>
        <dbReference type="ARBA" id="ARBA00022660"/>
    </source>
</evidence>
<feature type="transmembrane region" description="Helical" evidence="20">
    <location>
        <begin position="289"/>
        <end position="307"/>
    </location>
</feature>
<dbReference type="CTD" id="4519"/>
<feature type="binding site" description="axial binding residue" evidence="19">
    <location>
        <position position="98"/>
    </location>
    <ligand>
        <name>heme b</name>
        <dbReference type="ChEBI" id="CHEBI:60344"/>
        <label>b566</label>
    </ligand>
    <ligandPart>
        <name>Fe</name>
        <dbReference type="ChEBI" id="CHEBI:18248"/>
    </ligandPart>
</feature>
<keyword evidence="13 19" id="KW-0408">Iron</keyword>
<dbReference type="GeneID" id="3854592"/>
<keyword evidence="5 20" id="KW-0813">Transport</keyword>
<name>Q2Q1I4_9NEOP</name>
<evidence type="ECO:0000256" key="1">
    <source>
        <dbReference type="ARBA" id="ARBA00002566"/>
    </source>
</evidence>
<dbReference type="InterPro" id="IPR005798">
    <property type="entry name" value="Cyt_b/b6_C"/>
</dbReference>
<keyword evidence="7 20" id="KW-0679">Respiratory chain</keyword>
<dbReference type="GO" id="GO:0046872">
    <property type="term" value="F:metal ion binding"/>
    <property type="evidence" value="ECO:0007669"/>
    <property type="project" value="UniProtKB-UniRule"/>
</dbReference>
<feature type="transmembrane region" description="Helical" evidence="20">
    <location>
        <begin position="141"/>
        <end position="159"/>
    </location>
</feature>
<keyword evidence="16 20" id="KW-0472">Membrane</keyword>
<dbReference type="InterPro" id="IPR036150">
    <property type="entry name" value="Cyt_b/b6_C_sf"/>
</dbReference>
<proteinExistence type="inferred from homology"/>
<comment type="similarity">
    <text evidence="17 20">Belongs to the cytochrome b family.</text>
</comment>
<dbReference type="Pfam" id="PF00033">
    <property type="entry name" value="Cytochrome_B"/>
    <property type="match status" value="1"/>
</dbReference>
<evidence type="ECO:0000256" key="5">
    <source>
        <dbReference type="ARBA" id="ARBA00022448"/>
    </source>
</evidence>
<feature type="binding site" description="axial binding residue" evidence="19">
    <location>
        <position position="183"/>
    </location>
    <ligand>
        <name>heme b</name>
        <dbReference type="ChEBI" id="CHEBI:60344"/>
        <label>b562</label>
    </ligand>
    <ligandPart>
        <name>Fe</name>
        <dbReference type="ChEBI" id="CHEBI:18248"/>
    </ligandPart>
</feature>
<dbReference type="SUPFAM" id="SSF81648">
    <property type="entry name" value="a domain/subunit of cytochrome bc1 complex (Ubiquinol-cytochrome c reductase)"/>
    <property type="match status" value="1"/>
</dbReference>
<dbReference type="AlphaFoldDB" id="Q2Q1I4"/>
<dbReference type="InterPro" id="IPR030689">
    <property type="entry name" value="Cytochrome_b"/>
</dbReference>
<sequence length="378" mass="43393">MNKTLRTSHPLFKIANNALVDLPTPSNISIWWNFGSLLGLCLIIQILTGLFLAMQYAPNIELSFNSVVHICRDVNMGWMLRTMHANGASFFFICIYLHIGRGMYYGSYKLLPTWMMGVMILFAVMATAFMGYVLPWGQMSFWGATVITNLLSAIPYLGTDLVQWVWGGFAVDNATLNRFFTFHFVLPFMILGMVMVHLLFLHQTGSNNPLGINSNMDKIPFHPYFTFKDIMGFIMMLMALSMLVLYEPYMLGDPDNFIPANPLVTPIHIQPEWYFLFAYAILRSIPNKLGGVIALVMSIAILMLLPFSNKSNFRSTQFYPINQFMFWSMVAMIILLTWIGARPVEDPYILTGQILTVTYFSYYILNPIIMKYWDKLLY</sequence>
<keyword evidence="12 20" id="KW-1133">Transmembrane helix</keyword>
<gene>
    <name evidence="23" type="primary">CYTB</name>
</gene>
<dbReference type="InterPro" id="IPR048260">
    <property type="entry name" value="Cytochrome_b_C_euk/bac"/>
</dbReference>
<feature type="domain" description="Cytochrome b/b6 N-terminal region profile" evidence="21">
    <location>
        <begin position="1"/>
        <end position="210"/>
    </location>
</feature>
<feature type="transmembrane region" description="Helical" evidence="20">
    <location>
        <begin position="179"/>
        <end position="200"/>
    </location>
</feature>
<comment type="cofactor">
    <cofactor evidence="19">
        <name>heme</name>
        <dbReference type="ChEBI" id="CHEBI:30413"/>
    </cofactor>
    <text evidence="19">Binds 2 heme groups non-covalently.</text>
</comment>
<dbReference type="CDD" id="cd00290">
    <property type="entry name" value="cytochrome_b_C"/>
    <property type="match status" value="1"/>
</dbReference>
<keyword evidence="15 20" id="KW-0496">Mitochondrion</keyword>
<evidence type="ECO:0000256" key="6">
    <source>
        <dbReference type="ARBA" id="ARBA00022617"/>
    </source>
</evidence>
<dbReference type="Pfam" id="PF00032">
    <property type="entry name" value="Cytochrom_B_C"/>
    <property type="match status" value="1"/>
</dbReference>
<accession>Q2Q1I4</accession>
<feature type="transmembrane region" description="Helical" evidence="20">
    <location>
        <begin position="111"/>
        <end position="134"/>
    </location>
</feature>
<dbReference type="PANTHER" id="PTHR19271">
    <property type="entry name" value="CYTOCHROME B"/>
    <property type="match status" value="1"/>
</dbReference>
<feature type="domain" description="Cytochrome b/b6 C-terminal region profile" evidence="22">
    <location>
        <begin position="211"/>
        <end position="378"/>
    </location>
</feature>
<evidence type="ECO:0000259" key="21">
    <source>
        <dbReference type="PROSITE" id="PS51002"/>
    </source>
</evidence>
<evidence type="ECO:0000256" key="2">
    <source>
        <dbReference type="ARBA" id="ARBA00004448"/>
    </source>
</evidence>
<comment type="subunit">
    <text evidence="3">The main subunits of complex b-c1 are: cytochrome b, cytochrome c1 and the Rieske protein.</text>
</comment>
<keyword evidence="11 20" id="KW-0249">Electron transport</keyword>
<feature type="transmembrane region" description="Helical" evidence="20">
    <location>
        <begin position="30"/>
        <end position="57"/>
    </location>
</feature>
<evidence type="ECO:0000256" key="13">
    <source>
        <dbReference type="ARBA" id="ARBA00023004"/>
    </source>
</evidence>
<feature type="binding site" description="axial binding residue" evidence="19">
    <location>
        <position position="197"/>
    </location>
    <ligand>
        <name>heme b</name>
        <dbReference type="ChEBI" id="CHEBI:60344"/>
        <label>b566</label>
    </ligand>
    <ligandPart>
        <name>Fe</name>
        <dbReference type="ChEBI" id="CHEBI:18248"/>
    </ligandPart>
</feature>
<reference evidence="23" key="1">
    <citation type="journal article" date="2006" name="Mol. Phylogenet. Evol.">
        <title>Mitochondrial genomics and the new insect order Mantophasmatodea.</title>
        <authorList>
            <person name="Cameron S.L."/>
            <person name="Barker S.C."/>
            <person name="Whiting M.F."/>
        </authorList>
    </citation>
    <scope>NUCLEOTIDE SEQUENCE</scope>
</reference>
<feature type="transmembrane region" description="Helical" evidence="20">
    <location>
        <begin position="319"/>
        <end position="341"/>
    </location>
</feature>
<evidence type="ECO:0000256" key="8">
    <source>
        <dbReference type="ARBA" id="ARBA00022692"/>
    </source>
</evidence>
<evidence type="ECO:0000256" key="4">
    <source>
        <dbReference type="ARBA" id="ARBA00013531"/>
    </source>
</evidence>
<dbReference type="InterPro" id="IPR005797">
    <property type="entry name" value="Cyt_b/b6_N"/>
</dbReference>
<dbReference type="GO" id="GO:0005743">
    <property type="term" value="C:mitochondrial inner membrane"/>
    <property type="evidence" value="ECO:0007669"/>
    <property type="project" value="UniProtKB-SubCell"/>
</dbReference>
<dbReference type="FunFam" id="1.20.810.10:FF:000002">
    <property type="entry name" value="Cytochrome b"/>
    <property type="match status" value="1"/>
</dbReference>
<protein>
    <recommendedName>
        <fullName evidence="4 20">Cytochrome b</fullName>
    </recommendedName>
</protein>
<feature type="transmembrane region" description="Helical" evidence="20">
    <location>
        <begin position="221"/>
        <end position="246"/>
    </location>
</feature>
<dbReference type="InterPro" id="IPR027387">
    <property type="entry name" value="Cytb/b6-like_sf"/>
</dbReference>
<geneLocation type="mitochondrion" evidence="23"/>
<dbReference type="PIRSF" id="PIRSF038885">
    <property type="entry name" value="COB"/>
    <property type="match status" value="1"/>
</dbReference>
<feature type="binding site" description="axial binding residue" evidence="19">
    <location>
        <position position="84"/>
    </location>
    <ligand>
        <name>heme b</name>
        <dbReference type="ChEBI" id="CHEBI:60344"/>
        <label>b562</label>
    </ligand>
    <ligandPart>
        <name>Fe</name>
        <dbReference type="ChEBI" id="CHEBI:18248"/>
    </ligandPart>
</feature>
<dbReference type="PANTHER" id="PTHR19271:SF16">
    <property type="entry name" value="CYTOCHROME B"/>
    <property type="match status" value="1"/>
</dbReference>
<dbReference type="CDD" id="cd00284">
    <property type="entry name" value="Cytochrome_b_N"/>
    <property type="match status" value="1"/>
</dbReference>
<evidence type="ECO:0000256" key="11">
    <source>
        <dbReference type="ARBA" id="ARBA00022982"/>
    </source>
</evidence>
<dbReference type="GO" id="GO:0045275">
    <property type="term" value="C:respiratory chain complex III"/>
    <property type="evidence" value="ECO:0007669"/>
    <property type="project" value="InterPro"/>
</dbReference>
<evidence type="ECO:0000256" key="10">
    <source>
        <dbReference type="ARBA" id="ARBA00022792"/>
    </source>
</evidence>
<keyword evidence="14" id="KW-0830">Ubiquinone</keyword>
<organism evidence="23">
    <name type="scientific">Sclerophasma paresisense</name>
    <dbReference type="NCBI Taxonomy" id="253126"/>
    <lineage>
        <taxon>Eukaryota</taxon>
        <taxon>Metazoa</taxon>
        <taxon>Ecdysozoa</taxon>
        <taxon>Arthropoda</taxon>
        <taxon>Hexapoda</taxon>
        <taxon>Insecta</taxon>
        <taxon>Pterygota</taxon>
        <taxon>Neoptera</taxon>
        <taxon>Polyneoptera</taxon>
        <taxon>Mantophasmatodea</taxon>
        <taxon>Mantophasmatidae</taxon>
        <taxon>Sclerophasma</taxon>
    </lineage>
</organism>
<comment type="subcellular location">
    <subcellularLocation>
        <location evidence="2">Mitochondrion inner membrane</location>
        <topology evidence="2">Multi-pass membrane protein</topology>
    </subcellularLocation>
</comment>
<evidence type="ECO:0000259" key="22">
    <source>
        <dbReference type="PROSITE" id="PS51003"/>
    </source>
</evidence>
<dbReference type="GO" id="GO:0008121">
    <property type="term" value="F:quinol-cytochrome-c reductase activity"/>
    <property type="evidence" value="ECO:0007669"/>
    <property type="project" value="InterPro"/>
</dbReference>
<dbReference type="SUPFAM" id="SSF81342">
    <property type="entry name" value="Transmembrane di-heme cytochromes"/>
    <property type="match status" value="1"/>
</dbReference>
<dbReference type="InterPro" id="IPR048259">
    <property type="entry name" value="Cytochrome_b_N_euk/bac"/>
</dbReference>
<evidence type="ECO:0000256" key="12">
    <source>
        <dbReference type="ARBA" id="ARBA00022989"/>
    </source>
</evidence>
<evidence type="ECO:0000313" key="23">
    <source>
        <dbReference type="EMBL" id="ABB81902.1"/>
    </source>
</evidence>
<dbReference type="PROSITE" id="PS51003">
    <property type="entry name" value="CYTB_CTER"/>
    <property type="match status" value="1"/>
</dbReference>
<dbReference type="Gene3D" id="1.20.810.10">
    <property type="entry name" value="Cytochrome Bc1 Complex, Chain C"/>
    <property type="match status" value="1"/>
</dbReference>
<evidence type="ECO:0000256" key="16">
    <source>
        <dbReference type="ARBA" id="ARBA00023136"/>
    </source>
</evidence>
<keyword evidence="9 19" id="KW-0479">Metal-binding</keyword>
<keyword evidence="8 20" id="KW-0812">Transmembrane</keyword>
<evidence type="ECO:0000256" key="18">
    <source>
        <dbReference type="PIRSR" id="PIRSR038885-1"/>
    </source>
</evidence>
<evidence type="ECO:0000256" key="9">
    <source>
        <dbReference type="ARBA" id="ARBA00022723"/>
    </source>
</evidence>
<dbReference type="GO" id="GO:0006122">
    <property type="term" value="P:mitochondrial electron transport, ubiquinol to cytochrome c"/>
    <property type="evidence" value="ECO:0007669"/>
    <property type="project" value="TreeGrafter"/>
</dbReference>
<evidence type="ECO:0000256" key="14">
    <source>
        <dbReference type="ARBA" id="ARBA00023075"/>
    </source>
</evidence>
<comment type="cofactor">
    <cofactor evidence="20">
        <name>heme b</name>
        <dbReference type="ChEBI" id="CHEBI:60344"/>
    </cofactor>
    <text evidence="20">Binds 2 heme groups non-covalently.</text>
</comment>
<dbReference type="EMBL" id="DQ241798">
    <property type="protein sequence ID" value="ABB81902.1"/>
    <property type="molecule type" value="Genomic_DNA"/>
</dbReference>
<feature type="transmembrane region" description="Helical" evidence="20">
    <location>
        <begin position="78"/>
        <end position="99"/>
    </location>
</feature>
<dbReference type="GO" id="GO:0016491">
    <property type="term" value="F:oxidoreductase activity"/>
    <property type="evidence" value="ECO:0007669"/>
    <property type="project" value="UniProtKB-UniRule"/>
</dbReference>
<dbReference type="PROSITE" id="PS51002">
    <property type="entry name" value="CYTB_NTER"/>
    <property type="match status" value="1"/>
</dbReference>
<dbReference type="RefSeq" id="YP_448918.1">
    <property type="nucleotide sequence ID" value="NC_007701.1"/>
</dbReference>
<keyword evidence="6 19" id="KW-0349">Heme</keyword>
<feature type="transmembrane region" description="Helical" evidence="20">
    <location>
        <begin position="347"/>
        <end position="365"/>
    </location>
</feature>
<evidence type="ECO:0000256" key="3">
    <source>
        <dbReference type="ARBA" id="ARBA00011649"/>
    </source>
</evidence>
<dbReference type="InterPro" id="IPR016174">
    <property type="entry name" value="Di-haem_cyt_TM"/>
</dbReference>